<evidence type="ECO:0000313" key="9">
    <source>
        <dbReference type="Proteomes" id="UP000185934"/>
    </source>
</evidence>
<organism evidence="8 9">
    <name type="scientific">Dehalogenimonas formicexedens</name>
    <dbReference type="NCBI Taxonomy" id="1839801"/>
    <lineage>
        <taxon>Bacteria</taxon>
        <taxon>Bacillati</taxon>
        <taxon>Chloroflexota</taxon>
        <taxon>Dehalococcoidia</taxon>
        <taxon>Dehalococcoidales</taxon>
        <taxon>Dehalococcoidaceae</taxon>
        <taxon>Dehalogenimonas</taxon>
    </lineage>
</organism>
<name>A0A1P8F5X5_9CHLR</name>
<dbReference type="InterPro" id="IPR011109">
    <property type="entry name" value="DNA_bind_recombinase_dom"/>
</dbReference>
<protein>
    <submittedName>
        <fullName evidence="8">Site-specific DNA recombinase</fullName>
    </submittedName>
</protein>
<dbReference type="InterPro" id="IPR036162">
    <property type="entry name" value="Resolvase-like_N_sf"/>
</dbReference>
<dbReference type="Gene3D" id="3.40.50.1390">
    <property type="entry name" value="Resolvase, N-terminal catalytic domain"/>
    <property type="match status" value="1"/>
</dbReference>
<dbReference type="Pfam" id="PF13408">
    <property type="entry name" value="Zn_ribbon_recom"/>
    <property type="match status" value="1"/>
</dbReference>
<dbReference type="CDD" id="cd00338">
    <property type="entry name" value="Ser_Recombinase"/>
    <property type="match status" value="1"/>
</dbReference>
<dbReference type="InterPro" id="IPR006119">
    <property type="entry name" value="Resolv_N"/>
</dbReference>
<dbReference type="Pfam" id="PF07508">
    <property type="entry name" value="Recombinase"/>
    <property type="match status" value="1"/>
</dbReference>
<evidence type="ECO:0000256" key="5">
    <source>
        <dbReference type="PROSITE-ProRule" id="PRU10137"/>
    </source>
</evidence>
<dbReference type="PROSITE" id="PS00397">
    <property type="entry name" value="RECOMBINASES_1"/>
    <property type="match status" value="1"/>
</dbReference>
<evidence type="ECO:0000313" key="8">
    <source>
        <dbReference type="EMBL" id="APV43887.1"/>
    </source>
</evidence>
<dbReference type="RefSeq" id="WP_076003636.1">
    <property type="nucleotide sequence ID" value="NZ_CP018258.1"/>
</dbReference>
<feature type="domain" description="Recombinase" evidence="7">
    <location>
        <begin position="167"/>
        <end position="294"/>
    </location>
</feature>
<proteinExistence type="predicted"/>
<keyword evidence="9" id="KW-1185">Reference proteome</keyword>
<dbReference type="PROSITE" id="PS51737">
    <property type="entry name" value="RECOMBINASE_DNA_BIND"/>
    <property type="match status" value="1"/>
</dbReference>
<dbReference type="GO" id="GO:0015074">
    <property type="term" value="P:DNA integration"/>
    <property type="evidence" value="ECO:0007669"/>
    <property type="project" value="UniProtKB-KW"/>
</dbReference>
<dbReference type="STRING" id="1839801.Dform_00532"/>
<evidence type="ECO:0000256" key="2">
    <source>
        <dbReference type="ARBA" id="ARBA00023125"/>
    </source>
</evidence>
<feature type="active site" description="O-(5'-phospho-DNA)-serine intermediate" evidence="4 5">
    <location>
        <position position="11"/>
    </location>
</feature>
<gene>
    <name evidence="8" type="ORF">Dform_00532</name>
</gene>
<dbReference type="PANTHER" id="PTHR30461:SF23">
    <property type="entry name" value="DNA RECOMBINASE-RELATED"/>
    <property type="match status" value="1"/>
</dbReference>
<evidence type="ECO:0000256" key="4">
    <source>
        <dbReference type="PIRSR" id="PIRSR606118-50"/>
    </source>
</evidence>
<dbReference type="InterPro" id="IPR050639">
    <property type="entry name" value="SSR_resolvase"/>
</dbReference>
<dbReference type="EMBL" id="CP018258">
    <property type="protein sequence ID" value="APV43887.1"/>
    <property type="molecule type" value="Genomic_DNA"/>
</dbReference>
<dbReference type="SMART" id="SM00857">
    <property type="entry name" value="Resolvase"/>
    <property type="match status" value="1"/>
</dbReference>
<keyword evidence="2" id="KW-0238">DNA-binding</keyword>
<keyword evidence="1" id="KW-0229">DNA integration</keyword>
<dbReference type="Pfam" id="PF00239">
    <property type="entry name" value="Resolvase"/>
    <property type="match status" value="1"/>
</dbReference>
<dbReference type="AlphaFoldDB" id="A0A1P8F5X5"/>
<reference evidence="9" key="1">
    <citation type="submission" date="2016-11" db="EMBL/GenBank/DDBJ databases">
        <title>Dehalogenimonas formicexedens sp. nov., a chlorinated alkane respiring bacterium isolated from contaminated groundwater.</title>
        <authorList>
            <person name="Key T.A."/>
            <person name="Bowman K.S."/>
            <person name="Lee I."/>
            <person name="Chun J."/>
            <person name="Albuquerque L."/>
            <person name="da Costa M.S."/>
            <person name="Rainey F.A."/>
            <person name="Moe W.M."/>
        </authorList>
    </citation>
    <scope>NUCLEOTIDE SEQUENCE [LARGE SCALE GENOMIC DNA]</scope>
    <source>
        <strain evidence="9">NSZ-14</strain>
    </source>
</reference>
<accession>A0A1P8F5X5</accession>
<dbReference type="Proteomes" id="UP000185934">
    <property type="component" value="Chromosome"/>
</dbReference>
<dbReference type="Gene3D" id="3.90.1750.20">
    <property type="entry name" value="Putative Large Serine Recombinase, Chain B, Domain 2"/>
    <property type="match status" value="1"/>
</dbReference>
<evidence type="ECO:0000259" key="7">
    <source>
        <dbReference type="PROSITE" id="PS51737"/>
    </source>
</evidence>
<dbReference type="PROSITE" id="PS51736">
    <property type="entry name" value="RECOMBINASES_3"/>
    <property type="match status" value="1"/>
</dbReference>
<evidence type="ECO:0000259" key="6">
    <source>
        <dbReference type="PROSITE" id="PS51736"/>
    </source>
</evidence>
<dbReference type="InterPro" id="IPR038109">
    <property type="entry name" value="DNA_bind_recomb_sf"/>
</dbReference>
<sequence length="534" mass="60724">MNTGAIYARVSTEDQATGGTSLGTQVQKAMLKAQELGWNVPEGYIITEDHSGKDLHRPGLKKALELARSRSITGIIFFTLDRLYRPDQPGDEWRVFEVLQRFQDQGVKVEWVDASISSREGPFSGVMMYLDSWRAGEERRKIIERTVRGKKARASEGRMPQGTGKGIFGYDYDVITKTRRINEAQASTVRQLFDWTTQGYSIHGMAKKLNGDGIQAFSGGRWHPLTIRRIVTNSVYAGQSFYGRTQRVVDKDGKSHVRETPRSQWIEMPGVTPAIITDDKFQAAQAALGGTKRRVFSEPRKNLLSGYIHCGVCGHRLTGSVLKQKYAYYYCRNNWERYGHTCSQGYVKAPELEARIWQTVGDILQNPDLILSEMRRSHNQSLPHLDETESKLKKESASLAEQEKRLVRLYALGEVNEMFILQETRTLKTRQDAAQRHLEEIRKQRLQIMSLLDSQARITEACQLVSANLARLTFDQKRLALEAIKTEVWVYPDRVELRGKLPTSSLTIARTSASQHGRSCQFQPASVHRGMRVR</sequence>
<dbReference type="InterPro" id="IPR006118">
    <property type="entry name" value="Recombinase_CS"/>
</dbReference>
<feature type="domain" description="Resolvase/invertase-type recombinase catalytic" evidence="6">
    <location>
        <begin position="3"/>
        <end position="157"/>
    </location>
</feature>
<keyword evidence="3" id="KW-0233">DNA recombination</keyword>
<dbReference type="PANTHER" id="PTHR30461">
    <property type="entry name" value="DNA-INVERTASE FROM LAMBDOID PROPHAGE"/>
    <property type="match status" value="1"/>
</dbReference>
<dbReference type="GO" id="GO:0003677">
    <property type="term" value="F:DNA binding"/>
    <property type="evidence" value="ECO:0007669"/>
    <property type="project" value="UniProtKB-KW"/>
</dbReference>
<dbReference type="GO" id="GO:0000150">
    <property type="term" value="F:DNA strand exchange activity"/>
    <property type="evidence" value="ECO:0007669"/>
    <property type="project" value="InterPro"/>
</dbReference>
<dbReference type="OrthoDB" id="9781670at2"/>
<evidence type="ECO:0000256" key="3">
    <source>
        <dbReference type="ARBA" id="ARBA00023172"/>
    </source>
</evidence>
<evidence type="ECO:0000256" key="1">
    <source>
        <dbReference type="ARBA" id="ARBA00022908"/>
    </source>
</evidence>
<dbReference type="SUPFAM" id="SSF53041">
    <property type="entry name" value="Resolvase-like"/>
    <property type="match status" value="1"/>
</dbReference>
<dbReference type="KEGG" id="dfo:Dform_00532"/>
<dbReference type="InterPro" id="IPR025827">
    <property type="entry name" value="Zn_ribbon_recom_dom"/>
</dbReference>